<comment type="caution">
    <text evidence="2">The sequence shown here is derived from an EMBL/GenBank/DDBJ whole genome shotgun (WGS) entry which is preliminary data.</text>
</comment>
<accession>A0A9W9GZD2</accession>
<evidence type="ECO:0000256" key="1">
    <source>
        <dbReference type="SAM" id="MobiDB-lite"/>
    </source>
</evidence>
<name>A0A9W9GZD2_9EURO</name>
<reference evidence="2" key="1">
    <citation type="submission" date="2022-12" db="EMBL/GenBank/DDBJ databases">
        <authorList>
            <person name="Petersen C."/>
        </authorList>
    </citation>
    <scope>NUCLEOTIDE SEQUENCE</scope>
    <source>
        <strain evidence="2">IBT 21472</strain>
    </source>
</reference>
<protein>
    <submittedName>
        <fullName evidence="2">Uncharacterized protein</fullName>
    </submittedName>
</protein>
<organism evidence="2 3">
    <name type="scientific">Penicillium atrosanguineum</name>
    <dbReference type="NCBI Taxonomy" id="1132637"/>
    <lineage>
        <taxon>Eukaryota</taxon>
        <taxon>Fungi</taxon>
        <taxon>Dikarya</taxon>
        <taxon>Ascomycota</taxon>
        <taxon>Pezizomycotina</taxon>
        <taxon>Eurotiomycetes</taxon>
        <taxon>Eurotiomycetidae</taxon>
        <taxon>Eurotiales</taxon>
        <taxon>Aspergillaceae</taxon>
        <taxon>Penicillium</taxon>
    </lineage>
</organism>
<sequence length="68" mass="7394">MTCPNWPHRQTSEVSSAKKVSAMEVTGSDGILLRIANPSSPKGYHYPNPQQPGRGTYTCNGYDGKIVN</sequence>
<evidence type="ECO:0000313" key="3">
    <source>
        <dbReference type="Proteomes" id="UP001147746"/>
    </source>
</evidence>
<evidence type="ECO:0000313" key="2">
    <source>
        <dbReference type="EMBL" id="KAJ5308325.1"/>
    </source>
</evidence>
<gene>
    <name evidence="2" type="ORF">N7476_008981</name>
</gene>
<feature type="region of interest" description="Disordered" evidence="1">
    <location>
        <begin position="1"/>
        <end position="21"/>
    </location>
</feature>
<reference evidence="2" key="2">
    <citation type="journal article" date="2023" name="IMA Fungus">
        <title>Comparative genomic study of the Penicillium genus elucidates a diverse pangenome and 15 lateral gene transfer events.</title>
        <authorList>
            <person name="Petersen C."/>
            <person name="Sorensen T."/>
            <person name="Nielsen M.R."/>
            <person name="Sondergaard T.E."/>
            <person name="Sorensen J.L."/>
            <person name="Fitzpatrick D.A."/>
            <person name="Frisvad J.C."/>
            <person name="Nielsen K.L."/>
        </authorList>
    </citation>
    <scope>NUCLEOTIDE SEQUENCE</scope>
    <source>
        <strain evidence="2">IBT 21472</strain>
    </source>
</reference>
<dbReference type="AlphaFoldDB" id="A0A9W9GZD2"/>
<dbReference type="EMBL" id="JAPZBO010000008">
    <property type="protein sequence ID" value="KAJ5308325.1"/>
    <property type="molecule type" value="Genomic_DNA"/>
</dbReference>
<proteinExistence type="predicted"/>
<keyword evidence="3" id="KW-1185">Reference proteome</keyword>
<dbReference type="Proteomes" id="UP001147746">
    <property type="component" value="Unassembled WGS sequence"/>
</dbReference>